<evidence type="ECO:0000256" key="1">
    <source>
        <dbReference type="ARBA" id="ARBA00004651"/>
    </source>
</evidence>
<dbReference type="EMBL" id="FUWW01000001">
    <property type="protein sequence ID" value="SJZ32958.1"/>
    <property type="molecule type" value="Genomic_DNA"/>
</dbReference>
<keyword evidence="7 10" id="KW-0472">Membrane</keyword>
<gene>
    <name evidence="12" type="ORF">SAMN02745114_00030</name>
</gene>
<dbReference type="Pfam" id="PF02096">
    <property type="entry name" value="60KD_IMP"/>
    <property type="match status" value="1"/>
</dbReference>
<name>A0A1T4JS18_9FIRM</name>
<comment type="subcellular location">
    <subcellularLocation>
        <location evidence="1">Cell membrane</location>
        <topology evidence="1">Multi-pass membrane protein</topology>
    </subcellularLocation>
    <subcellularLocation>
        <location evidence="9">Membrane</location>
        <topology evidence="9">Multi-pass membrane protein</topology>
    </subcellularLocation>
</comment>
<dbReference type="STRING" id="290054.SAMN02745114_00030"/>
<dbReference type="PANTHER" id="PTHR12428:SF65">
    <property type="entry name" value="CYTOCHROME C OXIDASE ASSEMBLY PROTEIN COX18, MITOCHONDRIAL"/>
    <property type="match status" value="1"/>
</dbReference>
<evidence type="ECO:0000256" key="7">
    <source>
        <dbReference type="ARBA" id="ARBA00023136"/>
    </source>
</evidence>
<protein>
    <submittedName>
        <fullName evidence="12">YidC/Oxa1 family membrane protein insertase</fullName>
    </submittedName>
</protein>
<keyword evidence="4 9" id="KW-0812">Transmembrane</keyword>
<dbReference type="Proteomes" id="UP000190657">
    <property type="component" value="Unassembled WGS sequence"/>
</dbReference>
<evidence type="ECO:0000313" key="13">
    <source>
        <dbReference type="Proteomes" id="UP000190657"/>
    </source>
</evidence>
<evidence type="ECO:0000256" key="3">
    <source>
        <dbReference type="ARBA" id="ARBA00022475"/>
    </source>
</evidence>
<proteinExistence type="inferred from homology"/>
<keyword evidence="13" id="KW-1185">Reference proteome</keyword>
<dbReference type="GO" id="GO:0047355">
    <property type="term" value="F:CDP-glycerol glycerophosphotransferase activity"/>
    <property type="evidence" value="ECO:0007669"/>
    <property type="project" value="InterPro"/>
</dbReference>
<keyword evidence="6 10" id="KW-1133">Transmembrane helix</keyword>
<keyword evidence="3" id="KW-1003">Cell membrane</keyword>
<keyword evidence="8" id="KW-0143">Chaperone</keyword>
<feature type="transmembrane region" description="Helical" evidence="10">
    <location>
        <begin position="88"/>
        <end position="109"/>
    </location>
</feature>
<feature type="transmembrane region" description="Helical" evidence="10">
    <location>
        <begin position="190"/>
        <end position="209"/>
    </location>
</feature>
<dbReference type="InterPro" id="IPR007554">
    <property type="entry name" value="Glycerophosphate_synth"/>
</dbReference>
<evidence type="ECO:0000313" key="12">
    <source>
        <dbReference type="EMBL" id="SJZ32958.1"/>
    </source>
</evidence>
<dbReference type="InterPro" id="IPR047196">
    <property type="entry name" value="YidC_ALB_C"/>
</dbReference>
<keyword evidence="2" id="KW-0813">Transport</keyword>
<dbReference type="InterPro" id="IPR028055">
    <property type="entry name" value="YidC/Oxa/ALB_C"/>
</dbReference>
<dbReference type="GO" id="GO:0005886">
    <property type="term" value="C:plasma membrane"/>
    <property type="evidence" value="ECO:0007669"/>
    <property type="project" value="UniProtKB-SubCell"/>
</dbReference>
<dbReference type="AlphaFoldDB" id="A0A1T4JS18"/>
<dbReference type="GO" id="GO:0015031">
    <property type="term" value="P:protein transport"/>
    <property type="evidence" value="ECO:0007669"/>
    <property type="project" value="UniProtKB-KW"/>
</dbReference>
<feature type="domain" description="Membrane insertase YidC/Oxa/ALB C-terminal" evidence="11">
    <location>
        <begin position="22"/>
        <end position="266"/>
    </location>
</feature>
<sequence length="693" mass="80216">MEYIAKPFGFIMKFCYNLFSSYGLAIILFTFITKIILFPIALWTHKNSLNLIKIQPQLNHIKAKYFGEKDKISDEQLKLYKQENYHPLAGLIPMIIQLFLLMCVIQIIYNPLSYILSLEKEEISQILTFICNKTGFDITSNTAQLFAVTEIQGGFSLNNSCSGATADLIKALNMDFIGFDLSATPFTTGGIMYIVPFLAGLSALALCLFQNIKNPLQAEQSRFEQIGTNAISIGISLILGGFVPAGIGFYWICSNLLTMVQQLILNSVMNPKKYIDYKELEKSKIELEKLSSVGGNNSPKRGTELYKREKRDYKRFFSVENKHLVIYAENGGFYKYFERIINYLLSNSNIIIHYITNDPNDNVFNLEKEEKKLRAYFIGEKKMMTVFMKMDADIVLMTTPDLETYYYKRSYVKKDIEYIYTVHGPMSTHMVMNKGCLDHFDTIFCVGDFQIPEIRKQEKLYNLPKKELVVCGYGFLELLQEKYDKMQKTENAKPKILIAPSWQEDNILDSCIDNLLYELLQKGYNVVVRPHPEYKKRYPNRLEALVERYKDYDGDDLTFELDFSNTDSIYNSDIVITDWSSTCFEFSYVTLKPCIFIDTPPKIYNEDYEEIGIEPLELKLRNLIGKRYSPNEFEGMSTDIAKMLQNKNEYTEKIKDIRTKYVANYGHSGEVAGKYIISKLIQKQKEQKKNGRN</sequence>
<dbReference type="Pfam" id="PF04464">
    <property type="entry name" value="Glyphos_transf"/>
    <property type="match status" value="1"/>
</dbReference>
<organism evidence="12 13">
    <name type="scientific">Eubacterium coprostanoligenes</name>
    <dbReference type="NCBI Taxonomy" id="290054"/>
    <lineage>
        <taxon>Bacteria</taxon>
        <taxon>Bacillati</taxon>
        <taxon>Bacillota</taxon>
        <taxon>Clostridia</taxon>
        <taxon>Eubacteriales</taxon>
        <taxon>Eubacteriaceae</taxon>
        <taxon>Eubacterium</taxon>
    </lineage>
</organism>
<feature type="transmembrane region" description="Helical" evidence="10">
    <location>
        <begin position="22"/>
        <end position="43"/>
    </location>
</feature>
<dbReference type="GO" id="GO:0032977">
    <property type="term" value="F:membrane insertase activity"/>
    <property type="evidence" value="ECO:0007669"/>
    <property type="project" value="InterPro"/>
</dbReference>
<keyword evidence="5" id="KW-0653">Protein transport</keyword>
<accession>A0A1T4JS18</accession>
<evidence type="ECO:0000256" key="10">
    <source>
        <dbReference type="SAM" id="Phobius"/>
    </source>
</evidence>
<comment type="similarity">
    <text evidence="9">Belongs to the OXA1/ALB3/YidC family.</text>
</comment>
<feature type="transmembrane region" description="Helical" evidence="10">
    <location>
        <begin position="230"/>
        <end position="252"/>
    </location>
</feature>
<evidence type="ECO:0000259" key="11">
    <source>
        <dbReference type="Pfam" id="PF02096"/>
    </source>
</evidence>
<evidence type="ECO:0000256" key="8">
    <source>
        <dbReference type="ARBA" id="ARBA00023186"/>
    </source>
</evidence>
<dbReference type="OrthoDB" id="9780552at2"/>
<dbReference type="CDD" id="cd20070">
    <property type="entry name" value="5TM_YidC_Alb3"/>
    <property type="match status" value="1"/>
</dbReference>
<evidence type="ECO:0000256" key="6">
    <source>
        <dbReference type="ARBA" id="ARBA00022989"/>
    </source>
</evidence>
<dbReference type="NCBIfam" id="TIGR03592">
    <property type="entry name" value="yidC_oxa1_cterm"/>
    <property type="match status" value="1"/>
</dbReference>
<evidence type="ECO:0000256" key="2">
    <source>
        <dbReference type="ARBA" id="ARBA00022448"/>
    </source>
</evidence>
<dbReference type="InterPro" id="IPR043148">
    <property type="entry name" value="TagF_C"/>
</dbReference>
<dbReference type="Gene3D" id="3.40.50.12580">
    <property type="match status" value="1"/>
</dbReference>
<dbReference type="PANTHER" id="PTHR12428">
    <property type="entry name" value="OXA1"/>
    <property type="match status" value="1"/>
</dbReference>
<dbReference type="SUPFAM" id="SSF53756">
    <property type="entry name" value="UDP-Glycosyltransferase/glycogen phosphorylase"/>
    <property type="match status" value="1"/>
</dbReference>
<dbReference type="InterPro" id="IPR001708">
    <property type="entry name" value="YidC/ALB3/OXA1/COX18"/>
</dbReference>
<dbReference type="GO" id="GO:0051205">
    <property type="term" value="P:protein insertion into membrane"/>
    <property type="evidence" value="ECO:0007669"/>
    <property type="project" value="TreeGrafter"/>
</dbReference>
<evidence type="ECO:0000256" key="5">
    <source>
        <dbReference type="ARBA" id="ARBA00022927"/>
    </source>
</evidence>
<evidence type="ECO:0000256" key="9">
    <source>
        <dbReference type="RuleBase" id="RU003945"/>
    </source>
</evidence>
<reference evidence="13" key="1">
    <citation type="submission" date="2017-02" db="EMBL/GenBank/DDBJ databases">
        <authorList>
            <person name="Varghese N."/>
            <person name="Submissions S."/>
        </authorList>
    </citation>
    <scope>NUCLEOTIDE SEQUENCE [LARGE SCALE GENOMIC DNA]</scope>
    <source>
        <strain evidence="13">ATCC 51222</strain>
    </source>
</reference>
<evidence type="ECO:0000256" key="4">
    <source>
        <dbReference type="ARBA" id="ARBA00022692"/>
    </source>
</evidence>